<dbReference type="NCBIfam" id="NF033579">
    <property type="entry name" value="transpos_IS5_2"/>
    <property type="match status" value="1"/>
</dbReference>
<dbReference type="InterPro" id="IPR053520">
    <property type="entry name" value="Transposase_Tn903"/>
</dbReference>
<dbReference type="InterPro" id="IPR053172">
    <property type="entry name" value="Tn903_transposase"/>
</dbReference>
<gene>
    <name evidence="2" type="ORF">NCTC11645_03340</name>
</gene>
<protein>
    <recommendedName>
        <fullName evidence="1">Transposase DDE domain-containing protein</fullName>
    </recommendedName>
</protein>
<name>A0A377J7Z5_GRIHO</name>
<dbReference type="RefSeq" id="WP_040528832.1">
    <property type="nucleotide sequence ID" value="NZ_CABMOB010000001.1"/>
</dbReference>
<evidence type="ECO:0000259" key="1">
    <source>
        <dbReference type="Pfam" id="PF13737"/>
    </source>
</evidence>
<organism evidence="2 3">
    <name type="scientific">Grimontia hollisae</name>
    <name type="common">Vibrio hollisae</name>
    <dbReference type="NCBI Taxonomy" id="673"/>
    <lineage>
        <taxon>Bacteria</taxon>
        <taxon>Pseudomonadati</taxon>
        <taxon>Pseudomonadota</taxon>
        <taxon>Gammaproteobacteria</taxon>
        <taxon>Vibrionales</taxon>
        <taxon>Vibrionaceae</taxon>
        <taxon>Grimontia</taxon>
    </lineage>
</organism>
<evidence type="ECO:0000313" key="2">
    <source>
        <dbReference type="EMBL" id="STO98355.1"/>
    </source>
</evidence>
<dbReference type="GeneID" id="58894321"/>
<dbReference type="AlphaFoldDB" id="A0A377J7Z5"/>
<dbReference type="STRING" id="673.AL542_00360"/>
<dbReference type="Proteomes" id="UP000254512">
    <property type="component" value="Unassembled WGS sequence"/>
</dbReference>
<accession>A0A377J7Z5</accession>
<dbReference type="PANTHER" id="PTHR34631:SF3">
    <property type="entry name" value="ISSOD12 TRANSPOSASE TNPA_ISSOD12"/>
    <property type="match status" value="1"/>
</dbReference>
<dbReference type="Pfam" id="PF13737">
    <property type="entry name" value="DDE_Tnp_1_5"/>
    <property type="match status" value="1"/>
</dbReference>
<dbReference type="KEGG" id="gho:AL542_00360"/>
<dbReference type="EMBL" id="UGHD01000003">
    <property type="protein sequence ID" value="STO98355.1"/>
    <property type="molecule type" value="Genomic_DNA"/>
</dbReference>
<feature type="domain" description="Transposase DDE" evidence="1">
    <location>
        <begin position="20"/>
        <end position="130"/>
    </location>
</feature>
<sequence length="213" mass="24473">MGKVKGKITNWKQYNHALTQRGSLTFWIDNTAIKQWYNKTPTGRRGRSNTYSDSAISTALMIKGVFKLPLRALEGFINSVFRLMDVDIQSPDYTCISKRAKTVDVDYRLPSRGPIRHVVIDATGLKVFGEGEWKVHKHGKEKRREWRKSHFAVDADSHHERSLSETAVYRYKQLLSEKLSFRNYNAQVGEIMAGVAVLNKMLRLGMPVRQTTE</sequence>
<evidence type="ECO:0000313" key="3">
    <source>
        <dbReference type="Proteomes" id="UP000254512"/>
    </source>
</evidence>
<reference evidence="2 3" key="1">
    <citation type="submission" date="2018-06" db="EMBL/GenBank/DDBJ databases">
        <authorList>
            <consortium name="Pathogen Informatics"/>
            <person name="Doyle S."/>
        </authorList>
    </citation>
    <scope>NUCLEOTIDE SEQUENCE [LARGE SCALE GENOMIC DNA]</scope>
    <source>
        <strain evidence="2 3">NCTC11645</strain>
    </source>
</reference>
<dbReference type="InterPro" id="IPR025668">
    <property type="entry name" value="Tnp_DDE_dom"/>
</dbReference>
<dbReference type="PANTHER" id="PTHR34631">
    <property type="match status" value="1"/>
</dbReference>
<proteinExistence type="predicted"/>